<comment type="caution">
    <text evidence="2">The sequence shown here is derived from an EMBL/GenBank/DDBJ whole genome shotgun (WGS) entry which is preliminary data.</text>
</comment>
<accession>A0AAX6MAF6</accession>
<proteinExistence type="predicted"/>
<dbReference type="EMBL" id="JBANMG010000009">
    <property type="protein sequence ID" value="KAK6949668.1"/>
    <property type="molecule type" value="Genomic_DNA"/>
</dbReference>
<feature type="region of interest" description="Disordered" evidence="1">
    <location>
        <begin position="310"/>
        <end position="341"/>
    </location>
</feature>
<keyword evidence="3" id="KW-1185">Reference proteome</keyword>
<evidence type="ECO:0000313" key="3">
    <source>
        <dbReference type="Proteomes" id="UP001369815"/>
    </source>
</evidence>
<dbReference type="Proteomes" id="UP001369815">
    <property type="component" value="Unassembled WGS sequence"/>
</dbReference>
<gene>
    <name evidence="2" type="ORF">Daesc_009751</name>
</gene>
<dbReference type="AlphaFoldDB" id="A0AAX6MAF6"/>
<sequence>MESETVSKQIQPQLEIILRGIGGLVEVAFESNDAIVQNDAIKSDTVLLRTQQSELLKEFEDMILAVQKRASKAVYEVKTRLGLLEDLPGVIAGGELNSLLGCTLLGRRPSYKLRDAVDALPCPQLVTYDETNPMPPENLRDAIVTLQPTLRNVWVVQHAYAKLLNYKEILIQRYLAAADESALKSRKVSREYYEDLSLAKLPSKNKLGNLLDVKYSSYNHATHDLQIALVFREPNGSLRYIEAVKGDPVDIESNENGQYLALPATETSLRNLYDAYRSLRKATSEQRRATKDKEFASKLPVDEMDELQRQFSSAGAGLVDKTKNSKTRKRRRTLDDDGGSE</sequence>
<evidence type="ECO:0000256" key="1">
    <source>
        <dbReference type="SAM" id="MobiDB-lite"/>
    </source>
</evidence>
<organism evidence="2 3">
    <name type="scientific">Daldinia eschscholtzii</name>
    <dbReference type="NCBI Taxonomy" id="292717"/>
    <lineage>
        <taxon>Eukaryota</taxon>
        <taxon>Fungi</taxon>
        <taxon>Dikarya</taxon>
        <taxon>Ascomycota</taxon>
        <taxon>Pezizomycotina</taxon>
        <taxon>Sordariomycetes</taxon>
        <taxon>Xylariomycetidae</taxon>
        <taxon>Xylariales</taxon>
        <taxon>Hypoxylaceae</taxon>
        <taxon>Daldinia</taxon>
    </lineage>
</organism>
<reference evidence="2 3" key="1">
    <citation type="journal article" date="2024" name="Front Chem Biol">
        <title>Unveiling the potential of Daldinia eschscholtzii MFLUCC 19-0629 through bioactivity and bioinformatics studies for enhanced sustainable agriculture production.</title>
        <authorList>
            <person name="Brooks S."/>
            <person name="Weaver J.A."/>
            <person name="Klomchit A."/>
            <person name="Alharthi S.A."/>
            <person name="Onlamun T."/>
            <person name="Nurani R."/>
            <person name="Vong T.K."/>
            <person name="Alberti F."/>
            <person name="Greco C."/>
        </authorList>
    </citation>
    <scope>NUCLEOTIDE SEQUENCE [LARGE SCALE GENOMIC DNA]</scope>
    <source>
        <strain evidence="2">MFLUCC 19-0629</strain>
    </source>
</reference>
<name>A0AAX6MAF6_9PEZI</name>
<protein>
    <submittedName>
        <fullName evidence="2">Uncharacterized protein</fullName>
    </submittedName>
</protein>
<evidence type="ECO:0000313" key="2">
    <source>
        <dbReference type="EMBL" id="KAK6949668.1"/>
    </source>
</evidence>